<accession>X1GR03</accession>
<dbReference type="AlphaFoldDB" id="X1GR03"/>
<comment type="caution">
    <text evidence="1">The sequence shown here is derived from an EMBL/GenBank/DDBJ whole genome shotgun (WGS) entry which is preliminary data.</text>
</comment>
<gene>
    <name evidence="1" type="ORF">S03H2_27242</name>
</gene>
<reference evidence="1" key="1">
    <citation type="journal article" date="2014" name="Front. Microbiol.">
        <title>High frequency of phylogenetically diverse reductive dehalogenase-homologous genes in deep subseafloor sedimentary metagenomes.</title>
        <authorList>
            <person name="Kawai M."/>
            <person name="Futagami T."/>
            <person name="Toyoda A."/>
            <person name="Takaki Y."/>
            <person name="Nishi S."/>
            <person name="Hori S."/>
            <person name="Arai W."/>
            <person name="Tsubouchi T."/>
            <person name="Morono Y."/>
            <person name="Uchiyama I."/>
            <person name="Ito T."/>
            <person name="Fujiyama A."/>
            <person name="Inagaki F."/>
            <person name="Takami H."/>
        </authorList>
    </citation>
    <scope>NUCLEOTIDE SEQUENCE</scope>
    <source>
        <strain evidence="1">Expedition CK06-06</strain>
    </source>
</reference>
<organism evidence="1">
    <name type="scientific">marine sediment metagenome</name>
    <dbReference type="NCBI Taxonomy" id="412755"/>
    <lineage>
        <taxon>unclassified sequences</taxon>
        <taxon>metagenomes</taxon>
        <taxon>ecological metagenomes</taxon>
    </lineage>
</organism>
<sequence length="38" mass="4351">MLQNKLKVSMGGNIAFDRYIDYSHVEPTPHVQRTSFLG</sequence>
<dbReference type="EMBL" id="BARU01016233">
    <property type="protein sequence ID" value="GAH59617.1"/>
    <property type="molecule type" value="Genomic_DNA"/>
</dbReference>
<name>X1GR03_9ZZZZ</name>
<protein>
    <submittedName>
        <fullName evidence="1">Uncharacterized protein</fullName>
    </submittedName>
</protein>
<evidence type="ECO:0000313" key="1">
    <source>
        <dbReference type="EMBL" id="GAH59617.1"/>
    </source>
</evidence>
<proteinExistence type="predicted"/>
<feature type="non-terminal residue" evidence="1">
    <location>
        <position position="38"/>
    </location>
</feature>